<dbReference type="OrthoDB" id="194758at2"/>
<gene>
    <name evidence="2" type="ORF">Fuma_04185</name>
</gene>
<dbReference type="RefSeq" id="WP_077025832.1">
    <property type="nucleotide sequence ID" value="NZ_CP017641.1"/>
</dbReference>
<protein>
    <submittedName>
        <fullName evidence="2">Helix-turn-helix domain protein</fullName>
    </submittedName>
</protein>
<name>A0A1P8WKI9_9PLAN</name>
<dbReference type="STRING" id="1891926.Fuma_04185"/>
<accession>A0A1P8WKI9</accession>
<organism evidence="2 3">
    <name type="scientific">Fuerstiella marisgermanici</name>
    <dbReference type="NCBI Taxonomy" id="1891926"/>
    <lineage>
        <taxon>Bacteria</taxon>
        <taxon>Pseudomonadati</taxon>
        <taxon>Planctomycetota</taxon>
        <taxon>Planctomycetia</taxon>
        <taxon>Planctomycetales</taxon>
        <taxon>Planctomycetaceae</taxon>
        <taxon>Fuerstiella</taxon>
    </lineage>
</organism>
<dbReference type="EMBL" id="CP017641">
    <property type="protein sequence ID" value="APZ94553.1"/>
    <property type="molecule type" value="Genomic_DNA"/>
</dbReference>
<evidence type="ECO:0000256" key="1">
    <source>
        <dbReference type="SAM" id="MobiDB-lite"/>
    </source>
</evidence>
<dbReference type="KEGG" id="fmr:Fuma_04185"/>
<reference evidence="2 3" key="1">
    <citation type="journal article" date="2016" name="Front. Microbiol.">
        <title>Fuerstia marisgermanicae gen. nov., sp. nov., an Unusual Member of the Phylum Planctomycetes from the German Wadden Sea.</title>
        <authorList>
            <person name="Kohn T."/>
            <person name="Heuer A."/>
            <person name="Jogler M."/>
            <person name="Vollmers J."/>
            <person name="Boedeker C."/>
            <person name="Bunk B."/>
            <person name="Rast P."/>
            <person name="Borchert D."/>
            <person name="Glockner I."/>
            <person name="Freese H.M."/>
            <person name="Klenk H.P."/>
            <person name="Overmann J."/>
            <person name="Kaster A.K."/>
            <person name="Rohde M."/>
            <person name="Wiegand S."/>
            <person name="Jogler C."/>
        </authorList>
    </citation>
    <scope>NUCLEOTIDE SEQUENCE [LARGE SCALE GENOMIC DNA]</scope>
    <source>
        <strain evidence="2 3">NH11</strain>
    </source>
</reference>
<keyword evidence="3" id="KW-1185">Reference proteome</keyword>
<sequence length="94" mass="10951">MNVREAAAYLGIARKTLYKWKRQAVRNQGYLIFQGRAVRFRYRQTGVVGQGRILFEQQWLDELKRAMEGESPTRRQPARPSFSNINVPLGIPSR</sequence>
<dbReference type="Proteomes" id="UP000187735">
    <property type="component" value="Chromosome"/>
</dbReference>
<feature type="region of interest" description="Disordered" evidence="1">
    <location>
        <begin position="68"/>
        <end position="94"/>
    </location>
</feature>
<dbReference type="AlphaFoldDB" id="A0A1P8WKI9"/>
<proteinExistence type="predicted"/>
<evidence type="ECO:0000313" key="2">
    <source>
        <dbReference type="EMBL" id="APZ94553.1"/>
    </source>
</evidence>
<evidence type="ECO:0000313" key="3">
    <source>
        <dbReference type="Proteomes" id="UP000187735"/>
    </source>
</evidence>